<dbReference type="Proteomes" id="UP001309299">
    <property type="component" value="Unassembled WGS sequence"/>
</dbReference>
<sequence>MSASKTGDPIDSGTQIGNWIRIENKDTYPADNKVADFRGLATLAITGKTIKQFTLVSTDDNPGTTPLSSTDANSNVQHAYISPLTMQVGADCSCSA</sequence>
<dbReference type="AlphaFoldDB" id="A0AB35XSG0"/>
<organism evidence="1 2">
    <name type="scientific">Cutibacterium avidum</name>
    <dbReference type="NCBI Taxonomy" id="33010"/>
    <lineage>
        <taxon>Bacteria</taxon>
        <taxon>Bacillati</taxon>
        <taxon>Actinomycetota</taxon>
        <taxon>Actinomycetes</taxon>
        <taxon>Propionibacteriales</taxon>
        <taxon>Propionibacteriaceae</taxon>
        <taxon>Cutibacterium</taxon>
    </lineage>
</organism>
<protein>
    <submittedName>
        <fullName evidence="1">Uncharacterized protein</fullName>
    </submittedName>
</protein>
<evidence type="ECO:0000313" key="2">
    <source>
        <dbReference type="Proteomes" id="UP001309299"/>
    </source>
</evidence>
<name>A0AB35XSG0_9ACTN</name>
<accession>A0AB35XSG0</accession>
<dbReference type="EMBL" id="JBAKUA010000017">
    <property type="protein sequence ID" value="MEH1547383.1"/>
    <property type="molecule type" value="Genomic_DNA"/>
</dbReference>
<comment type="caution">
    <text evidence="1">The sequence shown here is derived from an EMBL/GenBank/DDBJ whole genome shotgun (WGS) entry which is preliminary data.</text>
</comment>
<evidence type="ECO:0000313" key="1">
    <source>
        <dbReference type="EMBL" id="MEH1547383.1"/>
    </source>
</evidence>
<dbReference type="RefSeq" id="WP_334353456.1">
    <property type="nucleotide sequence ID" value="NZ_JBAKUA010000017.1"/>
</dbReference>
<proteinExistence type="predicted"/>
<gene>
    <name evidence="1" type="ORF">V7F78_10275</name>
</gene>
<reference evidence="1" key="1">
    <citation type="submission" date="2024-02" db="EMBL/GenBank/DDBJ databases">
        <title>Bacterial skin colonization with Propionibacterium avidum as a risk factor for Periprosthetic Joint Infections - a single-center prospective study.</title>
        <authorList>
            <person name="Achermann Y."/>
        </authorList>
    </citation>
    <scope>NUCLEOTIDE SEQUENCE</scope>
    <source>
        <strain evidence="1">PAVI-2017310195</strain>
    </source>
</reference>